<organism evidence="3 4">
    <name type="scientific">Candidatus Desulfaltia bathyphila</name>
    <dbReference type="NCBI Taxonomy" id="2841697"/>
    <lineage>
        <taxon>Bacteria</taxon>
        <taxon>Pseudomonadati</taxon>
        <taxon>Thermodesulfobacteriota</taxon>
        <taxon>Desulfobacteria</taxon>
        <taxon>Desulfobacterales</taxon>
        <taxon>Desulfobacterales incertae sedis</taxon>
        <taxon>Candidatus Desulfaltia</taxon>
    </lineage>
</organism>
<dbReference type="InterPro" id="IPR050345">
    <property type="entry name" value="Aliph_Amidase/BUP"/>
</dbReference>
<dbReference type="InterPro" id="IPR003010">
    <property type="entry name" value="C-N_Hydrolase"/>
</dbReference>
<name>A0A8J6TA31_9BACT</name>
<dbReference type="PANTHER" id="PTHR43674">
    <property type="entry name" value="NITRILASE C965.09-RELATED"/>
    <property type="match status" value="1"/>
</dbReference>
<proteinExistence type="predicted"/>
<dbReference type="PANTHER" id="PTHR43674:SF2">
    <property type="entry name" value="BETA-UREIDOPROPIONASE"/>
    <property type="match status" value="1"/>
</dbReference>
<dbReference type="PROSITE" id="PS50263">
    <property type="entry name" value="CN_HYDROLASE"/>
    <property type="match status" value="1"/>
</dbReference>
<keyword evidence="1" id="KW-0378">Hydrolase</keyword>
<dbReference type="AlphaFoldDB" id="A0A8J6TA31"/>
<dbReference type="SUPFAM" id="SSF56317">
    <property type="entry name" value="Carbon-nitrogen hydrolase"/>
    <property type="match status" value="1"/>
</dbReference>
<evidence type="ECO:0000313" key="3">
    <source>
        <dbReference type="EMBL" id="MBC8199321.1"/>
    </source>
</evidence>
<sequence>MKDIRVAVAIFNSPVNKTEHNIDRMAGWIKKAKRKGAEIICFPEMNVTGYCIHKDINKIAELVSGRATQDLLRLAGEEKIVILAGMAEKDVTGQIFASHLVITPDSVSGIYRKLHIAPPESAFFTPGNKIPLFETIGIKFGIQLCYDAHFPGLSEHMAINGAELIFIPHASPRGTPDKKFISWMRHLPARAYDNSLFIIACNQTGKNGKGLTFPGVSVIIGPSGKIIKKRISGREGIMVGDLKADDLARVRNNRMHFFLPNRRAGLYNSL</sequence>
<dbReference type="Pfam" id="PF00795">
    <property type="entry name" value="CN_hydrolase"/>
    <property type="match status" value="1"/>
</dbReference>
<dbReference type="Gene3D" id="3.60.110.10">
    <property type="entry name" value="Carbon-nitrogen hydrolase"/>
    <property type="match status" value="1"/>
</dbReference>
<dbReference type="Proteomes" id="UP000603545">
    <property type="component" value="Unassembled WGS sequence"/>
</dbReference>
<dbReference type="GO" id="GO:0016811">
    <property type="term" value="F:hydrolase activity, acting on carbon-nitrogen (but not peptide) bonds, in linear amides"/>
    <property type="evidence" value="ECO:0007669"/>
    <property type="project" value="TreeGrafter"/>
</dbReference>
<evidence type="ECO:0000256" key="1">
    <source>
        <dbReference type="ARBA" id="ARBA00022801"/>
    </source>
</evidence>
<evidence type="ECO:0000259" key="2">
    <source>
        <dbReference type="PROSITE" id="PS50263"/>
    </source>
</evidence>
<accession>A0A8J6TA31</accession>
<dbReference type="InterPro" id="IPR036526">
    <property type="entry name" value="C-N_Hydrolase_sf"/>
</dbReference>
<gene>
    <name evidence="3" type="ORF">H8E80_04655</name>
</gene>
<comment type="caution">
    <text evidence="3">The sequence shown here is derived from an EMBL/GenBank/DDBJ whole genome shotgun (WGS) entry which is preliminary data.</text>
</comment>
<protein>
    <submittedName>
        <fullName evidence="3">Nitrilase</fullName>
    </submittedName>
</protein>
<reference evidence="3 4" key="1">
    <citation type="submission" date="2020-08" db="EMBL/GenBank/DDBJ databases">
        <title>Bridging the membrane lipid divide: bacteria of the FCB group superphylum have the potential to synthesize archaeal ether lipids.</title>
        <authorList>
            <person name="Villanueva L."/>
            <person name="Von Meijenfeldt F.A.B."/>
            <person name="Westbye A.B."/>
            <person name="Yadav S."/>
            <person name="Hopmans E.C."/>
            <person name="Dutilh B.E."/>
            <person name="Sinninghe Damste J.S."/>
        </authorList>
    </citation>
    <scope>NUCLEOTIDE SEQUENCE [LARGE SCALE GENOMIC DNA]</scope>
    <source>
        <strain evidence="3">NIOZ-UU82</strain>
    </source>
</reference>
<dbReference type="EMBL" id="JACNLL010000047">
    <property type="protein sequence ID" value="MBC8199321.1"/>
    <property type="molecule type" value="Genomic_DNA"/>
</dbReference>
<feature type="domain" description="CN hydrolase" evidence="2">
    <location>
        <begin position="4"/>
        <end position="244"/>
    </location>
</feature>
<evidence type="ECO:0000313" key="4">
    <source>
        <dbReference type="Proteomes" id="UP000603545"/>
    </source>
</evidence>